<dbReference type="AlphaFoldDB" id="A0A9P6LVY3"/>
<gene>
    <name evidence="3" type="ORF">BGZ70_003310</name>
</gene>
<feature type="compositionally biased region" description="Low complexity" evidence="1">
    <location>
        <begin position="30"/>
        <end position="42"/>
    </location>
</feature>
<keyword evidence="2" id="KW-0812">Transmembrane</keyword>
<feature type="region of interest" description="Disordered" evidence="1">
    <location>
        <begin position="342"/>
        <end position="424"/>
    </location>
</feature>
<protein>
    <submittedName>
        <fullName evidence="3">Uncharacterized protein</fullName>
    </submittedName>
</protein>
<feature type="transmembrane region" description="Helical" evidence="2">
    <location>
        <begin position="192"/>
        <end position="215"/>
    </location>
</feature>
<keyword evidence="2" id="KW-0472">Membrane</keyword>
<feature type="compositionally biased region" description="Basic and acidic residues" evidence="1">
    <location>
        <begin position="302"/>
        <end position="312"/>
    </location>
</feature>
<feature type="compositionally biased region" description="Polar residues" evidence="1">
    <location>
        <begin position="43"/>
        <end position="53"/>
    </location>
</feature>
<dbReference type="OrthoDB" id="2449865at2759"/>
<dbReference type="Proteomes" id="UP000738359">
    <property type="component" value="Unassembled WGS sequence"/>
</dbReference>
<feature type="region of interest" description="Disordered" evidence="1">
    <location>
        <begin position="297"/>
        <end position="327"/>
    </location>
</feature>
<feature type="region of interest" description="Disordered" evidence="1">
    <location>
        <begin position="70"/>
        <end position="113"/>
    </location>
</feature>
<name>A0A9P6LVY3_MORAP</name>
<keyword evidence="4" id="KW-1185">Reference proteome</keyword>
<evidence type="ECO:0000256" key="1">
    <source>
        <dbReference type="SAM" id="MobiDB-lite"/>
    </source>
</evidence>
<evidence type="ECO:0000256" key="2">
    <source>
        <dbReference type="SAM" id="Phobius"/>
    </source>
</evidence>
<evidence type="ECO:0000313" key="3">
    <source>
        <dbReference type="EMBL" id="KAF9946261.1"/>
    </source>
</evidence>
<organism evidence="3 4">
    <name type="scientific">Mortierella alpina</name>
    <name type="common">Oleaginous fungus</name>
    <name type="synonym">Mortierella renispora</name>
    <dbReference type="NCBI Taxonomy" id="64518"/>
    <lineage>
        <taxon>Eukaryota</taxon>
        <taxon>Fungi</taxon>
        <taxon>Fungi incertae sedis</taxon>
        <taxon>Mucoromycota</taxon>
        <taxon>Mortierellomycotina</taxon>
        <taxon>Mortierellomycetes</taxon>
        <taxon>Mortierellales</taxon>
        <taxon>Mortierellaceae</taxon>
        <taxon>Mortierella</taxon>
    </lineage>
</organism>
<comment type="caution">
    <text evidence="3">The sequence shown here is derived from an EMBL/GenBank/DDBJ whole genome shotgun (WGS) entry which is preliminary data.</text>
</comment>
<sequence length="543" mass="58246">MSRSEHQPTPAAILTVDPVIPATTPIVATTTTTTTATTTTTPEQSIVMSSPYQTPSDPPVVTTMDPVVTPDPVTTTPSPPVATTKEPTEPAPTTAVIPQSRTTQRPPEPTKNPIVTTVYTTRYITTMSVVTITTRVPHTTIIAGSVTTVYSIETTTTLVPTIIPDPSQPPPPPALFDIMPVPSNRGLRGWQISLIIVAGFIFIGACASMFLVSWIRKKRLGTCAKDCGSAGSLMPVHLEPWNDPATAAAVMGPARKGGHGGWRDYEKEDGLGEADGGHVGPAGAGGAAGALVLTGYSGEEEQQQRFSEDPRLLGHGQDPGSDGDKGADFYYDLQAAVAAAGAGAYPPPPNTLHQLLPPQHPQYLYGHNPQESPTDPFHPSLFRDEHTTELLQESSLQSQQQQQQQQQESEQNYYQQQQPTQEPVSRPIALYSSPLMHLQTMGSPAYSNAYTNTSQSPLTSVPLDGRNEGDYADGYGYGFYASGMSPLQSREQPAVVEGVDPSASNEKVEHPLMERHSKIELRRKSPQALLMYGNGYTTTTTHG</sequence>
<feature type="region of interest" description="Disordered" evidence="1">
    <location>
        <begin position="30"/>
        <end position="58"/>
    </location>
</feature>
<keyword evidence="2" id="KW-1133">Transmembrane helix</keyword>
<proteinExistence type="predicted"/>
<evidence type="ECO:0000313" key="4">
    <source>
        <dbReference type="Proteomes" id="UP000738359"/>
    </source>
</evidence>
<feature type="compositionally biased region" description="Low complexity" evidence="1">
    <location>
        <begin position="70"/>
        <end position="96"/>
    </location>
</feature>
<reference evidence="3" key="1">
    <citation type="journal article" date="2020" name="Fungal Divers.">
        <title>Resolving the Mortierellaceae phylogeny through synthesis of multi-gene phylogenetics and phylogenomics.</title>
        <authorList>
            <person name="Vandepol N."/>
            <person name="Liber J."/>
            <person name="Desiro A."/>
            <person name="Na H."/>
            <person name="Kennedy M."/>
            <person name="Barry K."/>
            <person name="Grigoriev I.V."/>
            <person name="Miller A.N."/>
            <person name="O'Donnell K."/>
            <person name="Stajich J.E."/>
            <person name="Bonito G."/>
        </authorList>
    </citation>
    <scope>NUCLEOTIDE SEQUENCE</scope>
    <source>
        <strain evidence="3">CK1249</strain>
    </source>
</reference>
<dbReference type="EMBL" id="JAAAHY010001885">
    <property type="protein sequence ID" value="KAF9946261.1"/>
    <property type="molecule type" value="Genomic_DNA"/>
</dbReference>
<accession>A0A9P6LVY3</accession>
<feature type="compositionally biased region" description="Low complexity" evidence="1">
    <location>
        <begin position="389"/>
        <end position="418"/>
    </location>
</feature>